<proteinExistence type="predicted"/>
<dbReference type="InterPro" id="IPR003346">
    <property type="entry name" value="Transposase_20"/>
</dbReference>
<dbReference type="Proteomes" id="UP001165283">
    <property type="component" value="Unassembled WGS sequence"/>
</dbReference>
<evidence type="ECO:0000256" key="1">
    <source>
        <dbReference type="SAM" id="MobiDB-lite"/>
    </source>
</evidence>
<keyword evidence="4" id="KW-1185">Reference proteome</keyword>
<evidence type="ECO:0000313" key="3">
    <source>
        <dbReference type="EMBL" id="MCO1659742.1"/>
    </source>
</evidence>
<reference evidence="3" key="1">
    <citation type="submission" date="2021-04" db="EMBL/GenBank/DDBJ databases">
        <title>Pseudonocardia sp. nov., isolated from sandy soil of mangrove forest.</title>
        <authorList>
            <person name="Zan Z."/>
            <person name="Huang R."/>
            <person name="Liu W."/>
        </authorList>
    </citation>
    <scope>NUCLEOTIDE SEQUENCE</scope>
    <source>
        <strain evidence="3">S2-4</strain>
    </source>
</reference>
<comment type="caution">
    <text evidence="3">The sequence shown here is derived from an EMBL/GenBank/DDBJ whole genome shotgun (WGS) entry which is preliminary data.</text>
</comment>
<protein>
    <submittedName>
        <fullName evidence="3">Transposase</fullName>
    </submittedName>
</protein>
<dbReference type="PANTHER" id="PTHR33055">
    <property type="entry name" value="TRANSPOSASE FOR INSERTION SEQUENCE ELEMENT IS1111A"/>
    <property type="match status" value="1"/>
</dbReference>
<dbReference type="PANTHER" id="PTHR33055:SF16">
    <property type="entry name" value="TRANSPOSASE FOR INSERTION SEQUENCE ELEMENT IS1547"/>
    <property type="match status" value="1"/>
</dbReference>
<feature type="compositionally biased region" description="Low complexity" evidence="1">
    <location>
        <begin position="104"/>
        <end position="117"/>
    </location>
</feature>
<evidence type="ECO:0000259" key="2">
    <source>
        <dbReference type="Pfam" id="PF02371"/>
    </source>
</evidence>
<evidence type="ECO:0000313" key="4">
    <source>
        <dbReference type="Proteomes" id="UP001165283"/>
    </source>
</evidence>
<organism evidence="3 4">
    <name type="scientific">Pseudonocardia humida</name>
    <dbReference type="NCBI Taxonomy" id="2800819"/>
    <lineage>
        <taxon>Bacteria</taxon>
        <taxon>Bacillati</taxon>
        <taxon>Actinomycetota</taxon>
        <taxon>Actinomycetes</taxon>
        <taxon>Pseudonocardiales</taxon>
        <taxon>Pseudonocardiaceae</taxon>
        <taxon>Pseudonocardia</taxon>
    </lineage>
</organism>
<accession>A0ABT1A9N4</accession>
<dbReference type="EMBL" id="JAGSOV010000070">
    <property type="protein sequence ID" value="MCO1659742.1"/>
    <property type="molecule type" value="Genomic_DNA"/>
</dbReference>
<dbReference type="InterPro" id="IPR047650">
    <property type="entry name" value="Transpos_IS110"/>
</dbReference>
<feature type="region of interest" description="Disordered" evidence="1">
    <location>
        <begin position="90"/>
        <end position="139"/>
    </location>
</feature>
<dbReference type="Pfam" id="PF02371">
    <property type="entry name" value="Transposase_20"/>
    <property type="match status" value="1"/>
</dbReference>
<name>A0ABT1A9N4_9PSEU</name>
<gene>
    <name evidence="3" type="ORF">KDL28_32200</name>
</gene>
<feature type="compositionally biased region" description="Basic residues" evidence="1">
    <location>
        <begin position="121"/>
        <end position="132"/>
    </location>
</feature>
<sequence>MSEVPGRRAIDVAARKAFVIVDGTLLRIDRVGMATGHSEAALAALAGVAPLPASSGSTRRHRLNRGGDRRLNRALYTVALTRLGRDPRTRAYLARRTTEGGTDATSSASSSAASARTPPTPHRHPATTKHRLTVIEATH</sequence>
<feature type="domain" description="Transposase IS116/IS110/IS902 C-terminal" evidence="2">
    <location>
        <begin position="37"/>
        <end position="93"/>
    </location>
</feature>